<dbReference type="PANTHER" id="PTHR40053">
    <property type="entry name" value="SPORULATION-CONTROL PROTEIN SPO0M"/>
    <property type="match status" value="1"/>
</dbReference>
<dbReference type="RefSeq" id="WP_167976554.1">
    <property type="nucleotide sequence ID" value="NZ_VSRL01000099.1"/>
</dbReference>
<organism evidence="2 3">
    <name type="scientific">Lentzea indica</name>
    <dbReference type="NCBI Taxonomy" id="2604800"/>
    <lineage>
        <taxon>Bacteria</taxon>
        <taxon>Bacillati</taxon>
        <taxon>Actinomycetota</taxon>
        <taxon>Actinomycetes</taxon>
        <taxon>Pseudonocardiales</taxon>
        <taxon>Pseudonocardiaceae</taxon>
        <taxon>Lentzea</taxon>
    </lineage>
</organism>
<keyword evidence="3" id="KW-1185">Reference proteome</keyword>
<name>A0ABX1FLL9_9PSEU</name>
<proteinExistence type="predicted"/>
<protein>
    <submittedName>
        <fullName evidence="2">Sporulation protein</fullName>
    </submittedName>
</protein>
<comment type="caution">
    <text evidence="2">The sequence shown here is derived from an EMBL/GenBank/DDBJ whole genome shotgun (WGS) entry which is preliminary data.</text>
</comment>
<dbReference type="Proteomes" id="UP001515943">
    <property type="component" value="Unassembled WGS sequence"/>
</dbReference>
<sequence>MFNRMLNAFGIGGPSVDTVLDSPHAVPGQAITGQVRVQGGSSDAEIGQVVLSLVTQAEHEFFRLVVQQGVRVPAGQLVTIPFQLQVPWETPITAVGGAQLPGMNVGVRTELMIAGAPDRGDLDPILVSPLPSQNQVLDAFGQLGFTFRRADVEAGRIPGAPQETGFYQELEFFPPAQFTGRISEVELTFVASPHELHVVLQADKRSGQGMFTASSGGDALGQMRLSHQEAQVTDWVSAINGWLSQVAQRGQVNPAFSGGHTPAFQHPAFSGGQAGYNPAFSQHGHADRRGFGRHGHDHDGYARGQQRGPGMGGPGTGGMLAAGAAGVAGGVVGGMVLGGVAEEFFGDDEG</sequence>
<dbReference type="InterPro" id="IPR009776">
    <property type="entry name" value="Spore_0_M"/>
</dbReference>
<evidence type="ECO:0000256" key="1">
    <source>
        <dbReference type="SAM" id="MobiDB-lite"/>
    </source>
</evidence>
<evidence type="ECO:0000313" key="3">
    <source>
        <dbReference type="Proteomes" id="UP001515943"/>
    </source>
</evidence>
<dbReference type="Pfam" id="PF07070">
    <property type="entry name" value="Spo0M"/>
    <property type="match status" value="1"/>
</dbReference>
<evidence type="ECO:0000313" key="2">
    <source>
        <dbReference type="EMBL" id="NKE59894.1"/>
    </source>
</evidence>
<feature type="region of interest" description="Disordered" evidence="1">
    <location>
        <begin position="284"/>
        <end position="312"/>
    </location>
</feature>
<feature type="compositionally biased region" description="Basic and acidic residues" evidence="1">
    <location>
        <begin position="284"/>
        <end position="301"/>
    </location>
</feature>
<gene>
    <name evidence="2" type="ORF">FXN61_25050</name>
</gene>
<accession>A0ABX1FLL9</accession>
<dbReference type="EMBL" id="VSRL01000099">
    <property type="protein sequence ID" value="NKE59894.1"/>
    <property type="molecule type" value="Genomic_DNA"/>
</dbReference>
<dbReference type="PANTHER" id="PTHR40053:SF1">
    <property type="entry name" value="SPORULATION-CONTROL PROTEIN SPO0M"/>
    <property type="match status" value="1"/>
</dbReference>
<reference evidence="2 3" key="1">
    <citation type="submission" date="2019-08" db="EMBL/GenBank/DDBJ databases">
        <title>Lentzea from Indian Himalayas.</title>
        <authorList>
            <person name="Mandal S."/>
            <person name="Mallick Gupta A."/>
            <person name="Maiti P.K."/>
            <person name="Sarkar J."/>
            <person name="Mandal S."/>
        </authorList>
    </citation>
    <scope>NUCLEOTIDE SEQUENCE [LARGE SCALE GENOMIC DNA]</scope>
    <source>
        <strain evidence="2 3">PSKA42</strain>
    </source>
</reference>